<evidence type="ECO:0000313" key="9">
    <source>
        <dbReference type="Proteomes" id="UP001144471"/>
    </source>
</evidence>
<dbReference type="Gene3D" id="3.30.950.10">
    <property type="entry name" value="Methyltransferase, Cobalt-precorrin-4 Transmethylase, Domain 2"/>
    <property type="match status" value="1"/>
</dbReference>
<comment type="caution">
    <text evidence="8">The sequence shown here is derived from an EMBL/GenBank/DDBJ whole genome shotgun (WGS) entry which is preliminary data.</text>
</comment>
<keyword evidence="5" id="KW-0627">Porphyrin biosynthesis</keyword>
<dbReference type="Proteomes" id="UP001144471">
    <property type="component" value="Unassembled WGS sequence"/>
</dbReference>
<evidence type="ECO:0000313" key="8">
    <source>
        <dbReference type="EMBL" id="GLI54884.1"/>
    </source>
</evidence>
<dbReference type="RefSeq" id="WP_281833016.1">
    <property type="nucleotide sequence ID" value="NZ_BSDY01000002.1"/>
</dbReference>
<dbReference type="PANTHER" id="PTHR45790:SF3">
    <property type="entry name" value="S-ADENOSYL-L-METHIONINE-DEPENDENT UROPORPHYRINOGEN III METHYLTRANSFERASE, CHLOROPLASTIC"/>
    <property type="match status" value="1"/>
</dbReference>
<keyword evidence="9" id="KW-1185">Reference proteome</keyword>
<proteinExistence type="predicted"/>
<dbReference type="GO" id="GO:0019354">
    <property type="term" value="P:siroheme biosynthetic process"/>
    <property type="evidence" value="ECO:0007669"/>
    <property type="project" value="InterPro"/>
</dbReference>
<evidence type="ECO:0000259" key="6">
    <source>
        <dbReference type="Pfam" id="PF00590"/>
    </source>
</evidence>
<keyword evidence="4" id="KW-0949">S-adenosyl-L-methionine</keyword>
<dbReference type="CDD" id="cd11642">
    <property type="entry name" value="SUMT"/>
    <property type="match status" value="1"/>
</dbReference>
<keyword evidence="3" id="KW-0808">Transferase</keyword>
<dbReference type="EMBL" id="BSDY01000002">
    <property type="protein sequence ID" value="GLI54884.1"/>
    <property type="molecule type" value="Genomic_DNA"/>
</dbReference>
<dbReference type="GO" id="GO:0032259">
    <property type="term" value="P:methylation"/>
    <property type="evidence" value="ECO:0007669"/>
    <property type="project" value="UniProtKB-KW"/>
</dbReference>
<dbReference type="FunFam" id="3.40.1010.10:FF:000001">
    <property type="entry name" value="Siroheme synthase"/>
    <property type="match status" value="1"/>
</dbReference>
<evidence type="ECO:0000259" key="7">
    <source>
        <dbReference type="Pfam" id="PF02602"/>
    </source>
</evidence>
<dbReference type="EC" id="2.1.1.107" evidence="1"/>
<dbReference type="GO" id="GO:0004852">
    <property type="term" value="F:uroporphyrinogen-III synthase activity"/>
    <property type="evidence" value="ECO:0007669"/>
    <property type="project" value="InterPro"/>
</dbReference>
<keyword evidence="2" id="KW-0489">Methyltransferase</keyword>
<dbReference type="InterPro" id="IPR006366">
    <property type="entry name" value="CobA/CysG_C"/>
</dbReference>
<dbReference type="InterPro" id="IPR000878">
    <property type="entry name" value="4pyrrol_Mease"/>
</dbReference>
<name>A0A9W6GJ80_9FUSO</name>
<accession>A0A9W6GJ80</accession>
<dbReference type="GO" id="GO:0004851">
    <property type="term" value="F:uroporphyrin-III C-methyltransferase activity"/>
    <property type="evidence" value="ECO:0007669"/>
    <property type="project" value="UniProtKB-EC"/>
</dbReference>
<dbReference type="InterPro" id="IPR003043">
    <property type="entry name" value="Uropor_MeTrfase_CS"/>
</dbReference>
<dbReference type="AlphaFoldDB" id="A0A9W6GJ80"/>
<dbReference type="SUPFAM" id="SSF69618">
    <property type="entry name" value="HemD-like"/>
    <property type="match status" value="1"/>
</dbReference>
<dbReference type="PANTHER" id="PTHR45790">
    <property type="entry name" value="SIROHEME SYNTHASE-RELATED"/>
    <property type="match status" value="1"/>
</dbReference>
<dbReference type="InterPro" id="IPR014777">
    <property type="entry name" value="4pyrrole_Mease_sub1"/>
</dbReference>
<dbReference type="InterPro" id="IPR014776">
    <property type="entry name" value="4pyrrole_Mease_sub2"/>
</dbReference>
<dbReference type="SUPFAM" id="SSF53790">
    <property type="entry name" value="Tetrapyrrole methylase"/>
    <property type="match status" value="1"/>
</dbReference>
<dbReference type="Pfam" id="PF00590">
    <property type="entry name" value="TP_methylase"/>
    <property type="match status" value="1"/>
</dbReference>
<dbReference type="InterPro" id="IPR036108">
    <property type="entry name" value="4pyrrol_syn_uPrphyn_synt_sf"/>
</dbReference>
<dbReference type="InterPro" id="IPR035996">
    <property type="entry name" value="4pyrrol_Methylase_sf"/>
</dbReference>
<gene>
    <name evidence="8" type="ORF">PM10SUCC1_03990</name>
</gene>
<dbReference type="Gene3D" id="3.40.1010.10">
    <property type="entry name" value="Cobalt-precorrin-4 Transmethylase, Domain 1"/>
    <property type="match status" value="1"/>
</dbReference>
<reference evidence="8" key="1">
    <citation type="submission" date="2022-12" db="EMBL/GenBank/DDBJ databases">
        <title>Reference genome sequencing for broad-spectrum identification of bacterial and archaeal isolates by mass spectrometry.</title>
        <authorList>
            <person name="Sekiguchi Y."/>
            <person name="Tourlousse D.M."/>
        </authorList>
    </citation>
    <scope>NUCLEOTIDE SEQUENCE</scope>
    <source>
        <strain evidence="8">10succ1</strain>
    </source>
</reference>
<dbReference type="PROSITE" id="PS00839">
    <property type="entry name" value="SUMT_1"/>
    <property type="match status" value="1"/>
</dbReference>
<sequence length="491" mass="53995">MARVYIVGAGPGDMELLTLKAKRCVEEADVIVYDRLVNSRILSLAKEGCELIYLGKGNTEGGVIQDEINRTLVEKALEGKVVTRLKGGDPFVFGRGGEEILELVKNNIKFEEVPGITSSISVPAYAGIPVTHRGVSKSFHVFTGHTEKNGKWHNFDAIAKLEGTLIFLMGVKNLGRIAGDLLDNGKRADTPVALIEKGSTSKQRIVTGTLENICEVAAENKVVPPAIIIIGDVVNQRRDFKWFEDLELQGRKIMVTRDRRQAGAMSEMIDRRGGEAVELPLIEIEDRMKDYNYEEIGEFTGLLFNSANGVRSFFNNIDDIRRLGSVKIGAVGVKTLEALKEYRIGVDFVPEKYLVDELVAGSVEFTQEGDRVLLVTSDISPVDIEKWNTKHGRSYSKVTAYCTRKVVHPREEVVSKLKGVDYVTFLSSSTVDAYMESLGGDLAGTEGVKYASIGPVTSEAMRKYGITVDIEAKRYTAEGVVEAIKGEGYAI</sequence>
<dbReference type="CDD" id="cd06578">
    <property type="entry name" value="HemD"/>
    <property type="match status" value="1"/>
</dbReference>
<dbReference type="NCBIfam" id="NF004790">
    <property type="entry name" value="PRK06136.1"/>
    <property type="match status" value="1"/>
</dbReference>
<evidence type="ECO:0000256" key="4">
    <source>
        <dbReference type="ARBA" id="ARBA00022691"/>
    </source>
</evidence>
<dbReference type="Gene3D" id="3.40.50.10090">
    <property type="match status" value="2"/>
</dbReference>
<protein>
    <recommendedName>
        <fullName evidence="1">uroporphyrinogen-III C-methyltransferase</fullName>
        <ecNumber evidence="1">2.1.1.107</ecNumber>
    </recommendedName>
</protein>
<evidence type="ECO:0000256" key="2">
    <source>
        <dbReference type="ARBA" id="ARBA00022603"/>
    </source>
</evidence>
<organism evidence="8 9">
    <name type="scientific">Propionigenium maris DSM 9537</name>
    <dbReference type="NCBI Taxonomy" id="1123000"/>
    <lineage>
        <taxon>Bacteria</taxon>
        <taxon>Fusobacteriati</taxon>
        <taxon>Fusobacteriota</taxon>
        <taxon>Fusobacteriia</taxon>
        <taxon>Fusobacteriales</taxon>
        <taxon>Fusobacteriaceae</taxon>
        <taxon>Propionigenium</taxon>
    </lineage>
</organism>
<dbReference type="InterPro" id="IPR050161">
    <property type="entry name" value="Siro_Cobalamin_biosynth"/>
</dbReference>
<evidence type="ECO:0000256" key="1">
    <source>
        <dbReference type="ARBA" id="ARBA00012162"/>
    </source>
</evidence>
<dbReference type="FunFam" id="3.30.950.10:FF:000001">
    <property type="entry name" value="Siroheme synthase"/>
    <property type="match status" value="1"/>
</dbReference>
<feature type="domain" description="Tetrapyrrole biosynthesis uroporphyrinogen III synthase" evidence="7">
    <location>
        <begin position="264"/>
        <end position="481"/>
    </location>
</feature>
<feature type="domain" description="Tetrapyrrole methylase" evidence="6">
    <location>
        <begin position="3"/>
        <end position="213"/>
    </location>
</feature>
<dbReference type="Pfam" id="PF02602">
    <property type="entry name" value="HEM4"/>
    <property type="match status" value="1"/>
</dbReference>
<evidence type="ECO:0000256" key="3">
    <source>
        <dbReference type="ARBA" id="ARBA00022679"/>
    </source>
</evidence>
<dbReference type="NCBIfam" id="TIGR01469">
    <property type="entry name" value="cobA_cysG_Cterm"/>
    <property type="match status" value="1"/>
</dbReference>
<evidence type="ECO:0000256" key="5">
    <source>
        <dbReference type="ARBA" id="ARBA00023244"/>
    </source>
</evidence>
<dbReference type="InterPro" id="IPR003754">
    <property type="entry name" value="4pyrrol_synth_uPrphyn_synth"/>
</dbReference>